<dbReference type="AlphaFoldDB" id="A0A1I7WD27"/>
<keyword evidence="1" id="KW-1133">Transmembrane helix</keyword>
<keyword evidence="1" id="KW-0472">Membrane</keyword>
<proteinExistence type="predicted"/>
<evidence type="ECO:0000256" key="1">
    <source>
        <dbReference type="SAM" id="Phobius"/>
    </source>
</evidence>
<accession>A0A1I7WD27</accession>
<reference evidence="3" key="1">
    <citation type="submission" date="2016-11" db="UniProtKB">
        <authorList>
            <consortium name="WormBaseParasite"/>
        </authorList>
    </citation>
    <scope>IDENTIFICATION</scope>
</reference>
<sequence>MFKNLYASNFAKYLLILQIQYFVKISELCLLHMSFFNVIIYFLYSVVLLLINFNYCWFVWVIKHVNCLSFLLLPYLKGFWLISSFSDMKYCYIVKRIVHVYVTNFGIGNEKYFAKKIQAKKLSLGSEWSLAFQIGGDKSLEDHITIASESIFHNHGYIAKYTDTLALKITSKKLHRGHISALSELSIVTRF</sequence>
<dbReference type="Proteomes" id="UP000095283">
    <property type="component" value="Unplaced"/>
</dbReference>
<organism evidence="2 3">
    <name type="scientific">Heterorhabditis bacteriophora</name>
    <name type="common">Entomopathogenic nematode worm</name>
    <dbReference type="NCBI Taxonomy" id="37862"/>
    <lineage>
        <taxon>Eukaryota</taxon>
        <taxon>Metazoa</taxon>
        <taxon>Ecdysozoa</taxon>
        <taxon>Nematoda</taxon>
        <taxon>Chromadorea</taxon>
        <taxon>Rhabditida</taxon>
        <taxon>Rhabditina</taxon>
        <taxon>Rhabditomorpha</taxon>
        <taxon>Strongyloidea</taxon>
        <taxon>Heterorhabditidae</taxon>
        <taxon>Heterorhabditis</taxon>
    </lineage>
</organism>
<feature type="transmembrane region" description="Helical" evidence="1">
    <location>
        <begin position="30"/>
        <end position="51"/>
    </location>
</feature>
<keyword evidence="1" id="KW-0812">Transmembrane</keyword>
<keyword evidence="2" id="KW-1185">Reference proteome</keyword>
<protein>
    <submittedName>
        <fullName evidence="3">MATH domain-containing protein</fullName>
    </submittedName>
</protein>
<evidence type="ECO:0000313" key="3">
    <source>
        <dbReference type="WBParaSite" id="Hba_02598"/>
    </source>
</evidence>
<dbReference type="WBParaSite" id="Hba_02598">
    <property type="protein sequence ID" value="Hba_02598"/>
    <property type="gene ID" value="Hba_02598"/>
</dbReference>
<evidence type="ECO:0000313" key="2">
    <source>
        <dbReference type="Proteomes" id="UP000095283"/>
    </source>
</evidence>
<name>A0A1I7WD27_HETBA</name>